<evidence type="ECO:0000313" key="1">
    <source>
        <dbReference type="EMBL" id="OAF67438.1"/>
    </source>
</evidence>
<comment type="caution">
    <text evidence="1">The sequence shown here is derived from an EMBL/GenBank/DDBJ whole genome shotgun (WGS) entry which is preliminary data.</text>
</comment>
<organism evidence="1 2">
    <name type="scientific">Intoshia linei</name>
    <dbReference type="NCBI Taxonomy" id="1819745"/>
    <lineage>
        <taxon>Eukaryota</taxon>
        <taxon>Metazoa</taxon>
        <taxon>Spiralia</taxon>
        <taxon>Lophotrochozoa</taxon>
        <taxon>Mesozoa</taxon>
        <taxon>Orthonectida</taxon>
        <taxon>Rhopaluridae</taxon>
        <taxon>Intoshia</taxon>
    </lineage>
</organism>
<proteinExistence type="predicted"/>
<protein>
    <submittedName>
        <fullName evidence="1">Uncharacterized protein</fullName>
    </submittedName>
</protein>
<dbReference type="Gene3D" id="2.10.220.10">
    <property type="entry name" value="Hormone Receptor, Insulin-like Growth Factor Receptor 1, Chain A, domain 2"/>
    <property type="match status" value="1"/>
</dbReference>
<dbReference type="Proteomes" id="UP000078046">
    <property type="component" value="Unassembled WGS sequence"/>
</dbReference>
<dbReference type="AlphaFoldDB" id="A0A177AZI6"/>
<keyword evidence="2" id="KW-1185">Reference proteome</keyword>
<dbReference type="EMBL" id="LWCA01000660">
    <property type="protein sequence ID" value="OAF67438.1"/>
    <property type="molecule type" value="Genomic_DNA"/>
</dbReference>
<name>A0A177AZI6_9BILA</name>
<reference evidence="1 2" key="1">
    <citation type="submission" date="2016-04" db="EMBL/GenBank/DDBJ databases">
        <title>The genome of Intoshia linei affirms orthonectids as highly simplified spiralians.</title>
        <authorList>
            <person name="Mikhailov K.V."/>
            <person name="Slusarev G.S."/>
            <person name="Nikitin M.A."/>
            <person name="Logacheva M.D."/>
            <person name="Penin A."/>
            <person name="Aleoshin V."/>
            <person name="Panchin Y.V."/>
        </authorList>
    </citation>
    <scope>NUCLEOTIDE SEQUENCE [LARGE SCALE GENOMIC DNA]</scope>
    <source>
        <strain evidence="1">Intl2013</strain>
        <tissue evidence="1">Whole animal</tissue>
    </source>
</reference>
<gene>
    <name evidence="1" type="ORF">A3Q56_04840</name>
</gene>
<evidence type="ECO:0000313" key="2">
    <source>
        <dbReference type="Proteomes" id="UP000078046"/>
    </source>
</evidence>
<sequence>MHIITICENILNVNLECGSTDNCLVCNVDYFTKIQTCENQCPAQAKPDYYNVCRICNSSGCPSCTIVAEGEFLCSSTQCDEYYGIDETGLCMHCGLTNICNSCTVISNMKIGVRHCVSECPSGLTPKDVFFNNKATTIYCVECDIPNCLHCRNDRYMCRICNDGYYPDYKVQGYNYKNNGNNCLLKKSLSNCLEFYEEFNVNYMDNRFGCKVCQFGYSRTWLGKCALNKSSNCTYKIKQYGVYHCTYECPVDTFPNEDNECMACQIENCAKCYKYNYGCEKCNYGTHSNDGKTCQLNNT</sequence>
<accession>A0A177AZI6</accession>